<dbReference type="InterPro" id="IPR029044">
    <property type="entry name" value="Nucleotide-diphossugar_trans"/>
</dbReference>
<keyword evidence="5" id="KW-0472">Membrane</keyword>
<accession>A0AAW1IR98</accession>
<dbReference type="Gene3D" id="3.90.550.10">
    <property type="entry name" value="Spore Coat Polysaccharide Biosynthesis Protein SpsA, Chain A"/>
    <property type="match status" value="1"/>
</dbReference>
<dbReference type="SUPFAM" id="SSF53448">
    <property type="entry name" value="Nucleotide-diphospho-sugar transferases"/>
    <property type="match status" value="1"/>
</dbReference>
<evidence type="ECO:0000256" key="2">
    <source>
        <dbReference type="ARBA" id="ARBA00022679"/>
    </source>
</evidence>
<keyword evidence="1" id="KW-0328">Glycosyltransferase</keyword>
<evidence type="ECO:0000313" key="7">
    <source>
        <dbReference type="Proteomes" id="UP001443914"/>
    </source>
</evidence>
<keyword evidence="7" id="KW-1185">Reference proteome</keyword>
<dbReference type="GO" id="GO:0016757">
    <property type="term" value="F:glycosyltransferase activity"/>
    <property type="evidence" value="ECO:0007669"/>
    <property type="project" value="UniProtKB-KW"/>
</dbReference>
<dbReference type="EMBL" id="JBDFQZ010000009">
    <property type="protein sequence ID" value="KAK9691891.1"/>
    <property type="molecule type" value="Genomic_DNA"/>
</dbReference>
<name>A0AAW1IR98_SAPOF</name>
<evidence type="ECO:0000256" key="1">
    <source>
        <dbReference type="ARBA" id="ARBA00022676"/>
    </source>
</evidence>
<protein>
    <recommendedName>
        <fullName evidence="4">Hexosyltransferase</fullName>
        <ecNumber evidence="4">2.4.1.-</ecNumber>
    </recommendedName>
</protein>
<dbReference type="CDD" id="cd02537">
    <property type="entry name" value="GT8_Glycogenin"/>
    <property type="match status" value="1"/>
</dbReference>
<feature type="transmembrane region" description="Helical" evidence="5">
    <location>
        <begin position="36"/>
        <end position="56"/>
    </location>
</feature>
<evidence type="ECO:0000256" key="4">
    <source>
        <dbReference type="RuleBase" id="RU362027"/>
    </source>
</evidence>
<keyword evidence="5" id="KW-0812">Transmembrane</keyword>
<organism evidence="6 7">
    <name type="scientific">Saponaria officinalis</name>
    <name type="common">Common soapwort</name>
    <name type="synonym">Lychnis saponaria</name>
    <dbReference type="NCBI Taxonomy" id="3572"/>
    <lineage>
        <taxon>Eukaryota</taxon>
        <taxon>Viridiplantae</taxon>
        <taxon>Streptophyta</taxon>
        <taxon>Embryophyta</taxon>
        <taxon>Tracheophyta</taxon>
        <taxon>Spermatophyta</taxon>
        <taxon>Magnoliopsida</taxon>
        <taxon>eudicotyledons</taxon>
        <taxon>Gunneridae</taxon>
        <taxon>Pentapetalae</taxon>
        <taxon>Caryophyllales</taxon>
        <taxon>Caryophyllaceae</taxon>
        <taxon>Caryophylleae</taxon>
        <taxon>Saponaria</taxon>
    </lineage>
</organism>
<dbReference type="AlphaFoldDB" id="A0AAW1IR98"/>
<comment type="caution">
    <text evidence="6">The sequence shown here is derived from an EMBL/GenBank/DDBJ whole genome shotgun (WGS) entry which is preliminary data.</text>
</comment>
<keyword evidence="3" id="KW-0464">Manganese</keyword>
<evidence type="ECO:0000256" key="3">
    <source>
        <dbReference type="ARBA" id="ARBA00023211"/>
    </source>
</evidence>
<dbReference type="Pfam" id="PF01501">
    <property type="entry name" value="Glyco_transf_8"/>
    <property type="match status" value="1"/>
</dbReference>
<dbReference type="InterPro" id="IPR050587">
    <property type="entry name" value="GNT1/Glycosyltrans_8"/>
</dbReference>
<evidence type="ECO:0000313" key="6">
    <source>
        <dbReference type="EMBL" id="KAK9691891.1"/>
    </source>
</evidence>
<keyword evidence="5" id="KW-1133">Transmembrane helix</keyword>
<proteinExistence type="inferred from homology"/>
<comment type="similarity">
    <text evidence="4">Belongs to the glycosyltransferase 8 family.</text>
</comment>
<sequence>MRSNSYKYIISLAMGYNKTNLPTSYSIYTSTSKQRLLISTLIFISFPLILLCSIFPHTQLLNIIRLQSPHFPTSFHPSNKAKPPKWLEAIRDAHLTHQRPLKVGLVNFKDIEQSRLPVGGIAQYINIDLEPVSHNVTWKKLFPEWINENPSDKCPTIPMPNQRKYIGLDVVVAKLPCGERSYDNGSREKEGIRDVYRLQISLAIARLIVENSIGTNKDVYGVFIAKCEPMLEIFKCDDLVWHGGSYWVYKPHVQKLREITSMPLGTCELAHPYTRASGTKQLQENQMTLPNTQQTRSPRPNIIRREAYVTVLHSSETYVCGAIALAQSTLLTNTTKDLILLADHTISDHSIKGLQSAGWKTKRIRRIRSPKANPNAYNKWNYSKLRVWQLTEYDKVMFIDSDFIVLQNIDHFFDYPQFSAGPNDKWLFNSGIMVLEPSECFFRTLMSKRHTLKSYNGGDQGYLNEVLTWWHRLTRKLTFMKFYVHEGGNRSVPIDRYTIHYLGFKPWLCYRDYDCNWDRFDHHRFASDDVHARWWRVYDALPKELQKYCRLTKQLKNVLHRRRVEAQKVDLNHGHWKIEIKDPRQKI</sequence>
<dbReference type="Proteomes" id="UP001443914">
    <property type="component" value="Unassembled WGS sequence"/>
</dbReference>
<evidence type="ECO:0000256" key="5">
    <source>
        <dbReference type="SAM" id="Phobius"/>
    </source>
</evidence>
<dbReference type="EC" id="2.4.1.-" evidence="4"/>
<reference evidence="6" key="1">
    <citation type="submission" date="2024-03" db="EMBL/GenBank/DDBJ databases">
        <title>WGS assembly of Saponaria officinalis var. Norfolk2.</title>
        <authorList>
            <person name="Jenkins J."/>
            <person name="Shu S."/>
            <person name="Grimwood J."/>
            <person name="Barry K."/>
            <person name="Goodstein D."/>
            <person name="Schmutz J."/>
            <person name="Leebens-Mack J."/>
            <person name="Osbourn A."/>
        </authorList>
    </citation>
    <scope>NUCLEOTIDE SEQUENCE [LARGE SCALE GENOMIC DNA]</scope>
    <source>
        <strain evidence="6">JIC</strain>
    </source>
</reference>
<gene>
    <name evidence="6" type="ORF">RND81_09G226600</name>
</gene>
<dbReference type="PANTHER" id="PTHR11183">
    <property type="entry name" value="GLYCOGENIN SUBFAMILY MEMBER"/>
    <property type="match status" value="1"/>
</dbReference>
<dbReference type="InterPro" id="IPR002495">
    <property type="entry name" value="Glyco_trans_8"/>
</dbReference>
<keyword evidence="2" id="KW-0808">Transferase</keyword>